<evidence type="ECO:0000256" key="5">
    <source>
        <dbReference type="ARBA" id="ARBA00023136"/>
    </source>
</evidence>
<sequence length="842" mass="84840">MFFLALSTLRARKGAFAGAFVALMCAAALVTACGALLETGLRGRIPTERYAGTPLLVTADQELHRVERKGDKTKDKAKALTERAWLDAGTADRLTALPGVRAVVPELTFPAEVLAPAGRAAGGSSWGHAWESAVLTPFGLDAGRAPAADDEIVLDAAAARSAGAGVGGTVTVQSGAAPAAYRVVGVVSPAGGRPARQSALFFTAGEARRLAGRPGQVAAVGLLTEPGADLAAVRARAVAALAGTTAEVRSGDALGPAEFLAAGKARVKLVSMGAAMGGTSLLVALLVVTGTFSLSVQQRVRELALLRAIGATPRQLRRTVGREALVVGLLAGLPGAVAGLALAGWLHRRFLAIGALPDTLHLLLSPFPPVAAVLATLLAGWGAARVSARRPARVHPTEGLAEAAAPRARPGAGRLVAGVLAAVGYVVLVLVLSGLHTDAGATPVTFLSVVLAAVATALLGPSAVRFATTVLGRVVQALSPSAGFLAAQNARASAQRLAAVVTPLSLAVAMASTILFTQTTASHAAGEQVRAGTTAPYVLAAAGPGVPGAAAEAVRGVPGVVAVTEVVRSTVYAGPDRFPAQGVTPRGLGRTMDPEVTAGSLDAMGEDTVALSRLAADTRRATVGGTLPVTLGDGVTVPLRVVAVYERGLGFGDLLLPLGVLAAHVDNPLASSVLVAGTATREELAAAARPFPAVRILGRAELDAVRSAQAGSQAQVNYVAMGLIIAFTGIAVVNTLVMATAARRREFALLRLIGTTGRQVRAMLRWETLMVVLLSVGLGSAVAYATLAAYSTGMTGAARPYAPPLTYLGVVAAAAALAFVATALPARLALRADAAGAIGARE</sequence>
<feature type="domain" description="ABC3 transporter permease C-terminal" evidence="7">
    <location>
        <begin position="719"/>
        <end position="832"/>
    </location>
</feature>
<evidence type="ECO:0000256" key="2">
    <source>
        <dbReference type="ARBA" id="ARBA00022475"/>
    </source>
</evidence>
<evidence type="ECO:0000259" key="7">
    <source>
        <dbReference type="Pfam" id="PF02687"/>
    </source>
</evidence>
<keyword evidence="2" id="KW-1003">Cell membrane</keyword>
<feature type="transmembrane region" description="Helical" evidence="6">
    <location>
        <begin position="805"/>
        <end position="824"/>
    </location>
</feature>
<feature type="transmembrane region" description="Helical" evidence="6">
    <location>
        <begin position="763"/>
        <end position="785"/>
    </location>
</feature>
<reference evidence="8" key="2">
    <citation type="submission" date="2020-09" db="EMBL/GenBank/DDBJ databases">
        <authorList>
            <person name="Sun Q."/>
            <person name="Ohkuma M."/>
        </authorList>
    </citation>
    <scope>NUCLEOTIDE SEQUENCE</scope>
    <source>
        <strain evidence="8">JCM 4646</strain>
    </source>
</reference>
<dbReference type="GO" id="GO:0005886">
    <property type="term" value="C:plasma membrane"/>
    <property type="evidence" value="ECO:0007669"/>
    <property type="project" value="UniProtKB-SubCell"/>
</dbReference>
<organism evidence="8 9">
    <name type="scientific">Kitasatospora indigofera</name>
    <dbReference type="NCBI Taxonomy" id="67307"/>
    <lineage>
        <taxon>Bacteria</taxon>
        <taxon>Bacillati</taxon>
        <taxon>Actinomycetota</taxon>
        <taxon>Actinomycetes</taxon>
        <taxon>Kitasatosporales</taxon>
        <taxon>Streptomycetaceae</taxon>
        <taxon>Kitasatospora</taxon>
    </lineage>
</organism>
<evidence type="ECO:0000256" key="4">
    <source>
        <dbReference type="ARBA" id="ARBA00022989"/>
    </source>
</evidence>
<dbReference type="RefSeq" id="WP_190213950.1">
    <property type="nucleotide sequence ID" value="NZ_BNBO01000044.1"/>
</dbReference>
<feature type="transmembrane region" description="Helical" evidence="6">
    <location>
        <begin position="441"/>
        <end position="459"/>
    </location>
</feature>
<comment type="caution">
    <text evidence="8">The sequence shown here is derived from an EMBL/GenBank/DDBJ whole genome shotgun (WGS) entry which is preliminary data.</text>
</comment>
<dbReference type="GeneID" id="95356220"/>
<feature type="transmembrane region" description="Helical" evidence="6">
    <location>
        <begin position="497"/>
        <end position="516"/>
    </location>
</feature>
<feature type="transmembrane region" description="Helical" evidence="6">
    <location>
        <begin position="366"/>
        <end position="384"/>
    </location>
</feature>
<reference evidence="8" key="1">
    <citation type="journal article" date="2014" name="Int. J. Syst. Evol. Microbiol.">
        <title>Complete genome sequence of Corynebacterium casei LMG S-19264T (=DSM 44701T), isolated from a smear-ripened cheese.</title>
        <authorList>
            <consortium name="US DOE Joint Genome Institute (JGI-PGF)"/>
            <person name="Walter F."/>
            <person name="Albersmeier A."/>
            <person name="Kalinowski J."/>
            <person name="Ruckert C."/>
        </authorList>
    </citation>
    <scope>NUCLEOTIDE SEQUENCE</scope>
    <source>
        <strain evidence="8">JCM 4646</strain>
    </source>
</reference>
<dbReference type="PANTHER" id="PTHR30287:SF1">
    <property type="entry name" value="INNER MEMBRANE PROTEIN"/>
    <property type="match status" value="1"/>
</dbReference>
<evidence type="ECO:0000256" key="3">
    <source>
        <dbReference type="ARBA" id="ARBA00022692"/>
    </source>
</evidence>
<name>A0A919G8K7_9ACTN</name>
<feature type="transmembrane region" description="Helical" evidence="6">
    <location>
        <begin position="718"/>
        <end position="742"/>
    </location>
</feature>
<feature type="transmembrane region" description="Helical" evidence="6">
    <location>
        <begin position="415"/>
        <end position="435"/>
    </location>
</feature>
<dbReference type="PANTHER" id="PTHR30287">
    <property type="entry name" value="MEMBRANE COMPONENT OF PREDICTED ABC SUPERFAMILY METABOLITE UPTAKE TRANSPORTER"/>
    <property type="match status" value="1"/>
</dbReference>
<proteinExistence type="predicted"/>
<evidence type="ECO:0000256" key="6">
    <source>
        <dbReference type="SAM" id="Phobius"/>
    </source>
</evidence>
<evidence type="ECO:0000313" key="9">
    <source>
        <dbReference type="Proteomes" id="UP000617734"/>
    </source>
</evidence>
<dbReference type="EMBL" id="BNBO01000044">
    <property type="protein sequence ID" value="GHH79851.1"/>
    <property type="molecule type" value="Genomic_DNA"/>
</dbReference>
<keyword evidence="4 6" id="KW-1133">Transmembrane helix</keyword>
<feature type="transmembrane region" description="Helical" evidence="6">
    <location>
        <begin position="324"/>
        <end position="346"/>
    </location>
</feature>
<accession>A0A919G8K7</accession>
<dbReference type="Proteomes" id="UP000617734">
    <property type="component" value="Unassembled WGS sequence"/>
</dbReference>
<evidence type="ECO:0000313" key="8">
    <source>
        <dbReference type="EMBL" id="GHH79851.1"/>
    </source>
</evidence>
<keyword evidence="3 6" id="KW-0812">Transmembrane</keyword>
<keyword evidence="5 6" id="KW-0472">Membrane</keyword>
<dbReference type="InterPro" id="IPR003838">
    <property type="entry name" value="ABC3_permease_C"/>
</dbReference>
<comment type="subcellular location">
    <subcellularLocation>
        <location evidence="1">Cell membrane</location>
        <topology evidence="1">Multi-pass membrane protein</topology>
    </subcellularLocation>
</comment>
<dbReference type="AlphaFoldDB" id="A0A919G8K7"/>
<feature type="domain" description="ABC3 transporter permease C-terminal" evidence="7">
    <location>
        <begin position="277"/>
        <end position="393"/>
    </location>
</feature>
<keyword evidence="9" id="KW-1185">Reference proteome</keyword>
<evidence type="ECO:0000256" key="1">
    <source>
        <dbReference type="ARBA" id="ARBA00004651"/>
    </source>
</evidence>
<dbReference type="InterPro" id="IPR038766">
    <property type="entry name" value="Membrane_comp_ABC_pdt"/>
</dbReference>
<gene>
    <name evidence="8" type="ORF">GCM10018781_58820</name>
</gene>
<dbReference type="Pfam" id="PF02687">
    <property type="entry name" value="FtsX"/>
    <property type="match status" value="2"/>
</dbReference>
<protein>
    <submittedName>
        <fullName evidence="8">ABC transporter permease</fullName>
    </submittedName>
</protein>